<evidence type="ECO:0000256" key="1">
    <source>
        <dbReference type="ARBA" id="ARBA00022737"/>
    </source>
</evidence>
<evidence type="ECO:0000256" key="2">
    <source>
        <dbReference type="ARBA" id="ARBA00022803"/>
    </source>
</evidence>
<dbReference type="SMART" id="SM00382">
    <property type="entry name" value="AAA"/>
    <property type="match status" value="1"/>
</dbReference>
<dbReference type="EMBL" id="CAJNJA010027243">
    <property type="protein sequence ID" value="CAE7572225.1"/>
    <property type="molecule type" value="Genomic_DNA"/>
</dbReference>
<dbReference type="SUPFAM" id="SSF48452">
    <property type="entry name" value="TPR-like"/>
    <property type="match status" value="1"/>
</dbReference>
<feature type="repeat" description="TPR" evidence="3">
    <location>
        <begin position="94"/>
        <end position="127"/>
    </location>
</feature>
<dbReference type="Gene3D" id="1.25.40.10">
    <property type="entry name" value="Tetratricopeptide repeat domain"/>
    <property type="match status" value="1"/>
</dbReference>
<dbReference type="InterPro" id="IPR019734">
    <property type="entry name" value="TPR_rpt"/>
</dbReference>
<feature type="non-terminal residue" evidence="5">
    <location>
        <position position="280"/>
    </location>
</feature>
<organism evidence="5 6">
    <name type="scientific">Symbiodinium necroappetens</name>
    <dbReference type="NCBI Taxonomy" id="1628268"/>
    <lineage>
        <taxon>Eukaryota</taxon>
        <taxon>Sar</taxon>
        <taxon>Alveolata</taxon>
        <taxon>Dinophyceae</taxon>
        <taxon>Suessiales</taxon>
        <taxon>Symbiodiniaceae</taxon>
        <taxon>Symbiodinium</taxon>
    </lineage>
</organism>
<dbReference type="OrthoDB" id="29072at2759"/>
<sequence>ALEMADTTIKEGIGVGLSTDQAASTYHDMAVLESRVKKPDVKRVADLYKKSLWLVPDRPITQENYGLTLAVMGHFEDALGALKKAEQLGRGDSAELQNGLGAIYFQQGQLQKAKSRFRKATELRPGWRDAKENLDAAAATVKRLFYEIVVAPVKNPLLFSGVRSPPKGVLLFGPPGNGKTMLAKAVASECNATFFSISASSLTSKWVGESEKQMRALFSLARKMQPAVIFMDEIDSMLTSRSAGEHEAARRLKTEFLVQLDGAASGGEDRVLVLGATNRH</sequence>
<dbReference type="GO" id="GO:0005524">
    <property type="term" value="F:ATP binding"/>
    <property type="evidence" value="ECO:0007669"/>
    <property type="project" value="InterPro"/>
</dbReference>
<dbReference type="Pfam" id="PF00004">
    <property type="entry name" value="AAA"/>
    <property type="match status" value="1"/>
</dbReference>
<dbReference type="GO" id="GO:0016887">
    <property type="term" value="F:ATP hydrolysis activity"/>
    <property type="evidence" value="ECO:0007669"/>
    <property type="project" value="InterPro"/>
</dbReference>
<evidence type="ECO:0000259" key="4">
    <source>
        <dbReference type="SMART" id="SM00382"/>
    </source>
</evidence>
<keyword evidence="6" id="KW-1185">Reference proteome</keyword>
<keyword evidence="1" id="KW-0677">Repeat</keyword>
<protein>
    <submittedName>
        <fullName evidence="5">Fignl1 protein</fullName>
    </submittedName>
</protein>
<dbReference type="Pfam" id="PF07719">
    <property type="entry name" value="TPR_2"/>
    <property type="match status" value="1"/>
</dbReference>
<dbReference type="InterPro" id="IPR011990">
    <property type="entry name" value="TPR-like_helical_dom_sf"/>
</dbReference>
<dbReference type="AlphaFoldDB" id="A0A812UDZ0"/>
<name>A0A812UDZ0_9DINO</name>
<dbReference type="PANTHER" id="PTHR23074">
    <property type="entry name" value="AAA DOMAIN-CONTAINING"/>
    <property type="match status" value="1"/>
</dbReference>
<accession>A0A812UDZ0</accession>
<keyword evidence="2 3" id="KW-0802">TPR repeat</keyword>
<dbReference type="PANTHER" id="PTHR23074:SF83">
    <property type="entry name" value="VACUOLAR PROTEIN SORTING-ASSOCIATED PROTEIN 4A"/>
    <property type="match status" value="1"/>
</dbReference>
<dbReference type="SMART" id="SM00028">
    <property type="entry name" value="TPR"/>
    <property type="match status" value="2"/>
</dbReference>
<evidence type="ECO:0000313" key="6">
    <source>
        <dbReference type="Proteomes" id="UP000601435"/>
    </source>
</evidence>
<dbReference type="InterPro" id="IPR027417">
    <property type="entry name" value="P-loop_NTPase"/>
</dbReference>
<evidence type="ECO:0000256" key="3">
    <source>
        <dbReference type="PROSITE-ProRule" id="PRU00339"/>
    </source>
</evidence>
<reference evidence="5" key="1">
    <citation type="submission" date="2021-02" db="EMBL/GenBank/DDBJ databases">
        <authorList>
            <person name="Dougan E. K."/>
            <person name="Rhodes N."/>
            <person name="Thang M."/>
            <person name="Chan C."/>
        </authorList>
    </citation>
    <scope>NUCLEOTIDE SEQUENCE</scope>
</reference>
<dbReference type="InterPro" id="IPR050304">
    <property type="entry name" value="MT-severing_AAA_ATPase"/>
</dbReference>
<gene>
    <name evidence="5" type="primary">Fignl1</name>
    <name evidence="5" type="ORF">SNEC2469_LOCUS16701</name>
</gene>
<dbReference type="InterPro" id="IPR013105">
    <property type="entry name" value="TPR_2"/>
</dbReference>
<dbReference type="InterPro" id="IPR003593">
    <property type="entry name" value="AAA+_ATPase"/>
</dbReference>
<dbReference type="InterPro" id="IPR003959">
    <property type="entry name" value="ATPase_AAA_core"/>
</dbReference>
<dbReference type="PROSITE" id="PS50293">
    <property type="entry name" value="TPR_REGION"/>
    <property type="match status" value="1"/>
</dbReference>
<dbReference type="PROSITE" id="PS50005">
    <property type="entry name" value="TPR"/>
    <property type="match status" value="1"/>
</dbReference>
<dbReference type="Gene3D" id="3.40.50.300">
    <property type="entry name" value="P-loop containing nucleotide triphosphate hydrolases"/>
    <property type="match status" value="1"/>
</dbReference>
<comment type="caution">
    <text evidence="5">The sequence shown here is derived from an EMBL/GenBank/DDBJ whole genome shotgun (WGS) entry which is preliminary data.</text>
</comment>
<evidence type="ECO:0000313" key="5">
    <source>
        <dbReference type="EMBL" id="CAE7572225.1"/>
    </source>
</evidence>
<dbReference type="Proteomes" id="UP000601435">
    <property type="component" value="Unassembled WGS sequence"/>
</dbReference>
<feature type="non-terminal residue" evidence="5">
    <location>
        <position position="1"/>
    </location>
</feature>
<feature type="domain" description="AAA+ ATPase" evidence="4">
    <location>
        <begin position="165"/>
        <end position="262"/>
    </location>
</feature>
<proteinExistence type="predicted"/>
<dbReference type="SUPFAM" id="SSF52540">
    <property type="entry name" value="P-loop containing nucleoside triphosphate hydrolases"/>
    <property type="match status" value="1"/>
</dbReference>